<dbReference type="SUPFAM" id="SSF53756">
    <property type="entry name" value="UDP-Glycosyltransferase/glycogen phosphorylase"/>
    <property type="match status" value="1"/>
</dbReference>
<evidence type="ECO:0000256" key="1">
    <source>
        <dbReference type="ARBA" id="ARBA00022679"/>
    </source>
</evidence>
<dbReference type="CDD" id="cd03784">
    <property type="entry name" value="GT1_Gtf-like"/>
    <property type="match status" value="1"/>
</dbReference>
<dbReference type="FunFam" id="3.40.50.2000:FF:000009">
    <property type="entry name" value="Sterol 3-beta-glucosyltransferase UGT80A2"/>
    <property type="match status" value="1"/>
</dbReference>
<dbReference type="Gene3D" id="3.40.50.2000">
    <property type="entry name" value="Glycogen Phosphorylase B"/>
    <property type="match status" value="2"/>
</dbReference>
<dbReference type="PANTHER" id="PTHR48050">
    <property type="entry name" value="STEROL 3-BETA-GLUCOSYLTRANSFERASE"/>
    <property type="match status" value="1"/>
</dbReference>
<dbReference type="InterPro" id="IPR002213">
    <property type="entry name" value="UDP_glucos_trans"/>
</dbReference>
<dbReference type="Gene3D" id="3.30.1520.10">
    <property type="entry name" value="Phox-like domain"/>
    <property type="match status" value="1"/>
</dbReference>
<feature type="domain" description="PX" evidence="2">
    <location>
        <begin position="22"/>
        <end position="141"/>
    </location>
</feature>
<dbReference type="SMART" id="SM00312">
    <property type="entry name" value="PX"/>
    <property type="match status" value="1"/>
</dbReference>
<dbReference type="InterPro" id="IPR050426">
    <property type="entry name" value="Glycosyltransferase_28"/>
</dbReference>
<dbReference type="InterPro" id="IPR001683">
    <property type="entry name" value="PX_dom"/>
</dbReference>
<dbReference type="GO" id="GO:0016906">
    <property type="term" value="F:sterol 3-beta-glucosyltransferase activity"/>
    <property type="evidence" value="ECO:0007669"/>
    <property type="project" value="UniProtKB-ARBA"/>
</dbReference>
<keyword evidence="1" id="KW-0808">Transferase</keyword>
<organism evidence="3">
    <name type="scientific">Mucochytrium quahogii</name>
    <dbReference type="NCBI Taxonomy" id="96639"/>
    <lineage>
        <taxon>Eukaryota</taxon>
        <taxon>Sar</taxon>
        <taxon>Stramenopiles</taxon>
        <taxon>Bigyra</taxon>
        <taxon>Labyrinthulomycetes</taxon>
        <taxon>Thraustochytrida</taxon>
        <taxon>Thraustochytriidae</taxon>
        <taxon>Mucochytrium</taxon>
    </lineage>
</organism>
<gene>
    <name evidence="3" type="ORF">QSP1433_LOCUS16661</name>
</gene>
<dbReference type="CDD" id="cd06093">
    <property type="entry name" value="PX_domain"/>
    <property type="match status" value="1"/>
</dbReference>
<dbReference type="GO" id="GO:0035091">
    <property type="term" value="F:phosphatidylinositol binding"/>
    <property type="evidence" value="ECO:0007669"/>
    <property type="project" value="InterPro"/>
</dbReference>
<dbReference type="PROSITE" id="PS50195">
    <property type="entry name" value="PX"/>
    <property type="match status" value="1"/>
</dbReference>
<dbReference type="Pfam" id="PF03033">
    <property type="entry name" value="Glyco_transf_28"/>
    <property type="match status" value="1"/>
</dbReference>
<accession>A0A7S2SPN6</accession>
<proteinExistence type="predicted"/>
<dbReference type="InterPro" id="IPR010610">
    <property type="entry name" value="EryCIII-like_C"/>
</dbReference>
<evidence type="ECO:0000313" key="3">
    <source>
        <dbReference type="EMBL" id="CAD9706255.1"/>
    </source>
</evidence>
<reference evidence="3" key="1">
    <citation type="submission" date="2021-01" db="EMBL/GenBank/DDBJ databases">
        <authorList>
            <person name="Corre E."/>
            <person name="Pelletier E."/>
            <person name="Niang G."/>
            <person name="Scheremetjew M."/>
            <person name="Finn R."/>
            <person name="Kale V."/>
            <person name="Holt S."/>
            <person name="Cochrane G."/>
            <person name="Meng A."/>
            <person name="Brown T."/>
            <person name="Cohen L."/>
        </authorList>
    </citation>
    <scope>NUCLEOTIDE SEQUENCE</scope>
    <source>
        <strain evidence="3">NY070348D</strain>
    </source>
</reference>
<name>A0A7S2SPN6_9STRA</name>
<dbReference type="InterPro" id="IPR004276">
    <property type="entry name" value="GlycoTrans_28_N"/>
</dbReference>
<dbReference type="Pfam" id="PF06722">
    <property type="entry name" value="EryCIII-like_C"/>
    <property type="match status" value="1"/>
</dbReference>
<dbReference type="InterPro" id="IPR036871">
    <property type="entry name" value="PX_dom_sf"/>
</dbReference>
<dbReference type="SUPFAM" id="SSF64268">
    <property type="entry name" value="PX domain"/>
    <property type="match status" value="1"/>
</dbReference>
<dbReference type="Pfam" id="PF00787">
    <property type="entry name" value="PX"/>
    <property type="match status" value="1"/>
</dbReference>
<evidence type="ECO:0000259" key="2">
    <source>
        <dbReference type="PROSITE" id="PS50195"/>
    </source>
</evidence>
<dbReference type="PANTHER" id="PTHR48050:SF13">
    <property type="entry name" value="STEROL 3-BETA-GLUCOSYLTRANSFERASE UGT80A2"/>
    <property type="match status" value="1"/>
</dbReference>
<sequence>MERGSESNDSDSLAVRLPKSSEPLKYVLRVSGFETLEDEAFTVYFVRVSVESHQDALRGKPRMWYIRKRYRDFWNLRQRLLHVDGDAPDLPEKKYFGNTDPEFLKLRARGLSKFLWSLAISPRVCAIKCVHEFLWTDLCVPSTRGMLPSTPLLGPSSTSSLVAQPHSMASFDLSDESFNEAAYAAQEQLGEEDLIMQASSDIADANGRMVLTSCEDLQRSFAEEGIFFPEDDIVESDGNESDLDDGYLGKACAGFMPGLYKWYSGNEEEEVLKRRASRTSSDGSSQLAASTNGFDVERRHNLEKVSYSNVNAEDDDAFRKKIVPKLRFVIILVGSRGDVQPYVALGIALARRGHYVRVAAHECFRDFVTSNDLGFAPLAGDPKDLMRMVTENSMFSFQFVKQGLTTHRAWIHDLLEDAWDACTLPAEDLRRADQTMNVRAETDRNVGHGPGFAFTARHSSFRADAIIANPPAFSGWHIAEALGVPLYMSFPMPWSRTGSFPSPFTSARGKSPSTQLNWMSYGAVDRLIWLGSGDIINSWRMKTLRLDPIWTLSARGHRIVHDNKVPFLYPWSPQVLPKPKDWGSHICIPGYWFLDDEQPPSTEYIPDERLSEFLRKGEPPIYIGFGSIVVNNPEKLSQTILQTVTRLSNKGHRFIIQAGWSGMNVAEAPGMTDDVARRILQIGPAPHRWLFERCKCLVHHGGAGTTAEGIRAGKPSVVVPFFGDQFFWARQVKEARIGTRVRHAKLTSDLLCEGIECALGSGMRMRAQVLGASVSKEQGTKIAIAFIERHFLNIEFTKGMQVLVQNPKECPEYWTDDNIDAADFWRKYPYVDWADRPKSSKPLQALSSIRKRVRVVGSALRFYSNSDTSNRSSNVVELCEFNPDSIRQKRPQTLLHSRFPSTCFASRIPPSHTGYSWKTADPNLMIGHTNFSIGYL</sequence>
<dbReference type="GO" id="GO:0005975">
    <property type="term" value="P:carbohydrate metabolic process"/>
    <property type="evidence" value="ECO:0007669"/>
    <property type="project" value="InterPro"/>
</dbReference>
<protein>
    <recommendedName>
        <fullName evidence="2">PX domain-containing protein</fullName>
    </recommendedName>
</protein>
<dbReference type="AlphaFoldDB" id="A0A7S2SPN6"/>
<dbReference type="EMBL" id="HBHK01026494">
    <property type="protein sequence ID" value="CAD9706255.1"/>
    <property type="molecule type" value="Transcribed_RNA"/>
</dbReference>